<dbReference type="Proteomes" id="UP000010809">
    <property type="component" value="Chromosome"/>
</dbReference>
<evidence type="ECO:0000256" key="8">
    <source>
        <dbReference type="SAM" id="MobiDB-lite"/>
    </source>
</evidence>
<dbReference type="HOGENOM" id="CLU_107187_2_0_6"/>
<dbReference type="eggNOG" id="COG3088">
    <property type="taxonomic scope" value="Bacteria"/>
</dbReference>
<dbReference type="InterPro" id="IPR038297">
    <property type="entry name" value="CcmH/CycL/NrfF/Ccl2_sf"/>
</dbReference>
<evidence type="ECO:0000259" key="9">
    <source>
        <dbReference type="Pfam" id="PF03918"/>
    </source>
</evidence>
<evidence type="ECO:0000256" key="1">
    <source>
        <dbReference type="ARBA" id="ARBA00010342"/>
    </source>
</evidence>
<evidence type="ECO:0000256" key="5">
    <source>
        <dbReference type="ARBA" id="ARBA00022748"/>
    </source>
</evidence>
<dbReference type="Gene3D" id="1.10.8.640">
    <property type="entry name" value="Cytochrome C biogenesis protein"/>
    <property type="match status" value="1"/>
</dbReference>
<dbReference type="KEGG" id="tni:TVNIR_0263"/>
<evidence type="ECO:0000256" key="4">
    <source>
        <dbReference type="ARBA" id="ARBA00022729"/>
    </source>
</evidence>
<keyword evidence="10" id="KW-0456">Lyase</keyword>
<sequence>MTRMALLLAVTLMLSLVPLLAPASPPALPNADDPALEARLNILAEDLRCVVCQNESLAESRASLALDLREEIREMMRAGMSDGEVVESLVARYGDFVLYRPPVKPLTYALWGGPLLFLLVGAGLAAGTLYRRRSLPPAPNVSREALREAAALLDSDEPLPPRAPSVSGPVSRSSLQEER</sequence>
<dbReference type="CDD" id="cd16378">
    <property type="entry name" value="CcmH_N"/>
    <property type="match status" value="1"/>
</dbReference>
<keyword evidence="3 7" id="KW-0479">Metal-binding</keyword>
<dbReference type="PATRIC" id="fig|1255043.3.peg.264"/>
<evidence type="ECO:0000313" key="10">
    <source>
        <dbReference type="EMBL" id="AGA31974.1"/>
    </source>
</evidence>
<dbReference type="FunFam" id="1.10.8.640:FF:000001">
    <property type="entry name" value="Cytochrome c-type biogenesis protein"/>
    <property type="match status" value="1"/>
</dbReference>
<keyword evidence="7" id="KW-0472">Membrane</keyword>
<feature type="compositionally biased region" description="Polar residues" evidence="8">
    <location>
        <begin position="168"/>
        <end position="179"/>
    </location>
</feature>
<dbReference type="InterPro" id="IPR005616">
    <property type="entry name" value="CcmH/CycL/Ccl2/NrfF_N"/>
</dbReference>
<keyword evidence="5" id="KW-0201">Cytochrome c-type biogenesis</keyword>
<dbReference type="Pfam" id="PF03918">
    <property type="entry name" value="CcmH"/>
    <property type="match status" value="1"/>
</dbReference>
<dbReference type="EMBL" id="CP003989">
    <property type="protein sequence ID" value="AGA31974.1"/>
    <property type="molecule type" value="Genomic_DNA"/>
</dbReference>
<dbReference type="PANTHER" id="PTHR47870:SF1">
    <property type="entry name" value="CYTOCHROME C-TYPE BIOGENESIS PROTEIN CCMH"/>
    <property type="match status" value="1"/>
</dbReference>
<dbReference type="InterPro" id="IPR051263">
    <property type="entry name" value="C-type_cytochrome_biogenesis"/>
</dbReference>
<dbReference type="RefSeq" id="WP_015257129.1">
    <property type="nucleotide sequence ID" value="NC_019902.2"/>
</dbReference>
<keyword evidence="11" id="KW-1185">Reference proteome</keyword>
<dbReference type="GO" id="GO:0005886">
    <property type="term" value="C:plasma membrane"/>
    <property type="evidence" value="ECO:0007669"/>
    <property type="project" value="TreeGrafter"/>
</dbReference>
<dbReference type="AlphaFoldDB" id="L0DQX2"/>
<reference evidence="10" key="1">
    <citation type="submission" date="2015-12" db="EMBL/GenBank/DDBJ databases">
        <authorList>
            <person name="Tikhonova T.V."/>
            <person name="Pavlov A.R."/>
            <person name="Beletsky A.V."/>
            <person name="Mardanov A.V."/>
            <person name="Sorokin D.Y."/>
            <person name="Ravin N.V."/>
            <person name="Popov V.O."/>
        </authorList>
    </citation>
    <scope>NUCLEOTIDE SEQUENCE</scope>
    <source>
        <strain evidence="10">DSM 14787</strain>
    </source>
</reference>
<dbReference type="GO" id="GO:0016829">
    <property type="term" value="F:lyase activity"/>
    <property type="evidence" value="ECO:0007669"/>
    <property type="project" value="UniProtKB-KW"/>
</dbReference>
<keyword evidence="6 7" id="KW-0408">Iron</keyword>
<proteinExistence type="inferred from homology"/>
<evidence type="ECO:0000256" key="7">
    <source>
        <dbReference type="RuleBase" id="RU364112"/>
    </source>
</evidence>
<feature type="signal peptide" evidence="7">
    <location>
        <begin position="1"/>
        <end position="23"/>
    </location>
</feature>
<feature type="chain" id="PRO_5011018882" description="Cytochrome c-type biogenesis protein" evidence="7">
    <location>
        <begin position="24"/>
        <end position="179"/>
    </location>
</feature>
<dbReference type="PANTHER" id="PTHR47870">
    <property type="entry name" value="CYTOCHROME C-TYPE BIOGENESIS PROTEIN CCMH"/>
    <property type="match status" value="1"/>
</dbReference>
<comment type="function">
    <text evidence="7">Possible subunit of a heme lyase.</text>
</comment>
<keyword evidence="7" id="KW-1133">Transmembrane helix</keyword>
<keyword evidence="4 7" id="KW-0732">Signal</keyword>
<dbReference type="GO" id="GO:0017004">
    <property type="term" value="P:cytochrome complex assembly"/>
    <property type="evidence" value="ECO:0007669"/>
    <property type="project" value="UniProtKB-KW"/>
</dbReference>
<feature type="domain" description="CcmH/CycL/Ccl2/NrfF N-terminal" evidence="9">
    <location>
        <begin position="16"/>
        <end position="152"/>
    </location>
</feature>
<evidence type="ECO:0000256" key="3">
    <source>
        <dbReference type="ARBA" id="ARBA00022723"/>
    </source>
</evidence>
<accession>L0DQX2</accession>
<evidence type="ECO:0000256" key="6">
    <source>
        <dbReference type="ARBA" id="ARBA00023004"/>
    </source>
</evidence>
<protein>
    <recommendedName>
        <fullName evidence="7">Cytochrome c-type biogenesis protein</fullName>
    </recommendedName>
</protein>
<keyword evidence="2 7" id="KW-0349">Heme</keyword>
<evidence type="ECO:0000256" key="2">
    <source>
        <dbReference type="ARBA" id="ARBA00022617"/>
    </source>
</evidence>
<comment type="similarity">
    <text evidence="1 7">Belongs to the CcmH/CycL/Ccl2/NrfF family.</text>
</comment>
<evidence type="ECO:0000313" key="11">
    <source>
        <dbReference type="Proteomes" id="UP000010809"/>
    </source>
</evidence>
<keyword evidence="7" id="KW-0812">Transmembrane</keyword>
<dbReference type="STRING" id="1255043.TVNIR_0263"/>
<feature type="transmembrane region" description="Helical" evidence="7">
    <location>
        <begin position="108"/>
        <end position="130"/>
    </location>
</feature>
<feature type="region of interest" description="Disordered" evidence="8">
    <location>
        <begin position="152"/>
        <end position="179"/>
    </location>
</feature>
<dbReference type="GO" id="GO:0046872">
    <property type="term" value="F:metal ion binding"/>
    <property type="evidence" value="ECO:0007669"/>
    <property type="project" value="UniProtKB-KW"/>
</dbReference>
<organism evidence="10 11">
    <name type="scientific">Thioalkalivibrio nitratireducens (strain DSM 14787 / UNIQEM 213 / ALEN2)</name>
    <dbReference type="NCBI Taxonomy" id="1255043"/>
    <lineage>
        <taxon>Bacteria</taxon>
        <taxon>Pseudomonadati</taxon>
        <taxon>Pseudomonadota</taxon>
        <taxon>Gammaproteobacteria</taxon>
        <taxon>Chromatiales</taxon>
        <taxon>Ectothiorhodospiraceae</taxon>
        <taxon>Thioalkalivibrio</taxon>
    </lineage>
</organism>
<name>L0DQX2_THIND</name>
<gene>
    <name evidence="10" type="ordered locus">TVNIR_0263</name>
</gene>